<dbReference type="Proteomes" id="UP000828941">
    <property type="component" value="Chromosome 13"/>
</dbReference>
<accession>A0ACB9KM22</accession>
<protein>
    <submittedName>
        <fullName evidence="1">Uncharacterized protein</fullName>
    </submittedName>
</protein>
<gene>
    <name evidence="1" type="ORF">L6164_031983</name>
</gene>
<organism evidence="1 2">
    <name type="scientific">Bauhinia variegata</name>
    <name type="common">Purple orchid tree</name>
    <name type="synonym">Phanera variegata</name>
    <dbReference type="NCBI Taxonomy" id="167791"/>
    <lineage>
        <taxon>Eukaryota</taxon>
        <taxon>Viridiplantae</taxon>
        <taxon>Streptophyta</taxon>
        <taxon>Embryophyta</taxon>
        <taxon>Tracheophyta</taxon>
        <taxon>Spermatophyta</taxon>
        <taxon>Magnoliopsida</taxon>
        <taxon>eudicotyledons</taxon>
        <taxon>Gunneridae</taxon>
        <taxon>Pentapetalae</taxon>
        <taxon>rosids</taxon>
        <taxon>fabids</taxon>
        <taxon>Fabales</taxon>
        <taxon>Fabaceae</taxon>
        <taxon>Cercidoideae</taxon>
        <taxon>Cercideae</taxon>
        <taxon>Bauhiniinae</taxon>
        <taxon>Bauhinia</taxon>
    </lineage>
</organism>
<keyword evidence="2" id="KW-1185">Reference proteome</keyword>
<evidence type="ECO:0000313" key="1">
    <source>
        <dbReference type="EMBL" id="KAI4298421.1"/>
    </source>
</evidence>
<name>A0ACB9KM22_BAUVA</name>
<evidence type="ECO:0000313" key="2">
    <source>
        <dbReference type="Proteomes" id="UP000828941"/>
    </source>
</evidence>
<proteinExistence type="predicted"/>
<reference evidence="1 2" key="1">
    <citation type="journal article" date="2022" name="DNA Res.">
        <title>Chromosomal-level genome assembly of the orchid tree Bauhinia variegata (Leguminosae; Cercidoideae) supports the allotetraploid origin hypothesis of Bauhinia.</title>
        <authorList>
            <person name="Zhong Y."/>
            <person name="Chen Y."/>
            <person name="Zheng D."/>
            <person name="Pang J."/>
            <person name="Liu Y."/>
            <person name="Luo S."/>
            <person name="Meng S."/>
            <person name="Qian L."/>
            <person name="Wei D."/>
            <person name="Dai S."/>
            <person name="Zhou R."/>
        </authorList>
    </citation>
    <scope>NUCLEOTIDE SEQUENCE [LARGE SCALE GENOMIC DNA]</scope>
    <source>
        <strain evidence="1">BV-YZ2020</strain>
    </source>
</reference>
<comment type="caution">
    <text evidence="1">The sequence shown here is derived from an EMBL/GenBank/DDBJ whole genome shotgun (WGS) entry which is preliminary data.</text>
</comment>
<dbReference type="EMBL" id="CM039438">
    <property type="protein sequence ID" value="KAI4298421.1"/>
    <property type="molecule type" value="Genomic_DNA"/>
</dbReference>
<sequence>MSASAFSSNSFARGFSRKDVEKISKARKAYEGKPFVKCSMKTTNQTSQKTVRVGVLGASGYTGSEVLRLLANHPQFGVAVLTADRKAGQPIASVFPHLGTQNLPDLVSIKDVDFSDVDAVFCCLPHGTTQEIIKGLPKNLKIVDLSADFRLRDISEYEEWYGQPHRAPDLQKEVVYGLTEISREEIKNARLVANPGCYPTSIQLPLAKLLDTRNIIIDSKSGVSGAGRSAKESLLFTEVTEGIYSYGVTRHRHVPETEQGLSDAAFTKITISFTPHLIPMTRGMQSTIYVEMAPGVGIEELYQHLKLSYEDEEFVVLLEKGIVPRTHSVKGTNYCLINVFPDRIPGRAIVISVIDNLMKGASVISLYLKINGVVESISSLKLQDAVTQLNQGYILETRLDILLSIANPTGKGFENSKFHLSTFDHGSSERNRHLDIHFASRRASMLSKMATSYPSYLVSTSARFQPLSSNNFVRTQSPFLQGFKITSCFVQKRRCSSSASKKTEPPKISCAMDMSAQHSDDDSKIKLDHLIDKVQKLWDSSPQPVKNFPWNKALENFIQLTLNLILAVVKYLSVPLLAVSSLSELSYCAHERRLFLVPFPVIFGAAVAAVLKGTALELSPRLKNAEAPWHLIAIAIFFTLIKLPGPYYPYWGRILVPHFANGVLWRTLWFAILWYRRPQKALKMPHAVDDRHSTY</sequence>